<accession>A0ACD3ATE5</accession>
<proteinExistence type="predicted"/>
<dbReference type="Proteomes" id="UP000308600">
    <property type="component" value="Unassembled WGS sequence"/>
</dbReference>
<evidence type="ECO:0000313" key="2">
    <source>
        <dbReference type="Proteomes" id="UP000308600"/>
    </source>
</evidence>
<dbReference type="EMBL" id="ML208343">
    <property type="protein sequence ID" value="TFK68831.1"/>
    <property type="molecule type" value="Genomic_DNA"/>
</dbReference>
<protein>
    <submittedName>
        <fullName evidence="1">Uncharacterized protein</fullName>
    </submittedName>
</protein>
<reference evidence="1 2" key="1">
    <citation type="journal article" date="2019" name="Nat. Ecol. Evol.">
        <title>Megaphylogeny resolves global patterns of mushroom evolution.</title>
        <authorList>
            <person name="Varga T."/>
            <person name="Krizsan K."/>
            <person name="Foldi C."/>
            <person name="Dima B."/>
            <person name="Sanchez-Garcia M."/>
            <person name="Sanchez-Ramirez S."/>
            <person name="Szollosi G.J."/>
            <person name="Szarkandi J.G."/>
            <person name="Papp V."/>
            <person name="Albert L."/>
            <person name="Andreopoulos W."/>
            <person name="Angelini C."/>
            <person name="Antonin V."/>
            <person name="Barry K.W."/>
            <person name="Bougher N.L."/>
            <person name="Buchanan P."/>
            <person name="Buyck B."/>
            <person name="Bense V."/>
            <person name="Catcheside P."/>
            <person name="Chovatia M."/>
            <person name="Cooper J."/>
            <person name="Damon W."/>
            <person name="Desjardin D."/>
            <person name="Finy P."/>
            <person name="Geml J."/>
            <person name="Haridas S."/>
            <person name="Hughes K."/>
            <person name="Justo A."/>
            <person name="Karasinski D."/>
            <person name="Kautmanova I."/>
            <person name="Kiss B."/>
            <person name="Kocsube S."/>
            <person name="Kotiranta H."/>
            <person name="LaButti K.M."/>
            <person name="Lechner B.E."/>
            <person name="Liimatainen K."/>
            <person name="Lipzen A."/>
            <person name="Lukacs Z."/>
            <person name="Mihaltcheva S."/>
            <person name="Morgado L.N."/>
            <person name="Niskanen T."/>
            <person name="Noordeloos M.E."/>
            <person name="Ohm R.A."/>
            <person name="Ortiz-Santana B."/>
            <person name="Ovrebo C."/>
            <person name="Racz N."/>
            <person name="Riley R."/>
            <person name="Savchenko A."/>
            <person name="Shiryaev A."/>
            <person name="Soop K."/>
            <person name="Spirin V."/>
            <person name="Szebenyi C."/>
            <person name="Tomsovsky M."/>
            <person name="Tulloss R.E."/>
            <person name="Uehling J."/>
            <person name="Grigoriev I.V."/>
            <person name="Vagvolgyi C."/>
            <person name="Papp T."/>
            <person name="Martin F.M."/>
            <person name="Miettinen O."/>
            <person name="Hibbett D.S."/>
            <person name="Nagy L.G."/>
        </authorList>
    </citation>
    <scope>NUCLEOTIDE SEQUENCE [LARGE SCALE GENOMIC DNA]</scope>
    <source>
        <strain evidence="1 2">NL-1719</strain>
    </source>
</reference>
<name>A0ACD3ATE5_9AGAR</name>
<organism evidence="1 2">
    <name type="scientific">Pluteus cervinus</name>
    <dbReference type="NCBI Taxonomy" id="181527"/>
    <lineage>
        <taxon>Eukaryota</taxon>
        <taxon>Fungi</taxon>
        <taxon>Dikarya</taxon>
        <taxon>Basidiomycota</taxon>
        <taxon>Agaricomycotina</taxon>
        <taxon>Agaricomycetes</taxon>
        <taxon>Agaricomycetidae</taxon>
        <taxon>Agaricales</taxon>
        <taxon>Pluteineae</taxon>
        <taxon>Pluteaceae</taxon>
        <taxon>Pluteus</taxon>
    </lineage>
</organism>
<keyword evidence="2" id="KW-1185">Reference proteome</keyword>
<sequence>MAEPNGTAVQPAVDVAIEEVVPEEAPAQVTTTQNGSPLEAAEGADDHHDAPPPMVPANVVELVSLKDGKIIHVNLYVGRAEIERSFKFPVRTGQNQVNICGLPNVLDKDSLRVEGRGAATIHDVTLSEIPLDPVATTSPELEALYKRKARTQAAFERCNKASASLETFIDSLHVQHVKVGDIGTIMDNFEETGRKLDERAQDLEIELKDIEEEVKKEKERLSGPQPNSSLRQRASIGVFAPVEGEVEIVLIYAVRQAAWAAGYDIRVDMQAKEKPVTVIYKAAISQSTGEDWTDVPLTLETAMPTFGLEIPTLSPWSLSVARQVSMKRRNTKSKSVALDFRKESASHASPSLSRGAMIVEHYEYEEEDGSVAMDHRGLSVSSKGNITATFQVPGTIDVPSDGASHNVTVTQLKLDATMSWVTVPKKDAKTHLKAKVKNASEYTLLQGPASVYVDGSFIAKSDVPLVSPGESFDCPLGLDPTIRITYHPRIKKVSQTGFYISKNSNHVFTQRITIHNTKNTTISNLKVIDQFPISEDSQITVKYVSPPLVLPNPTDTGMNRDGTVKAPSPVKAGDNVTAQWEGADESGFDLETLGRDGKLHWLCTVPSQGKVNLSLSWEVTAPLRTDIAGLTL</sequence>
<gene>
    <name evidence="1" type="ORF">BDN72DRAFT_797234</name>
</gene>
<evidence type="ECO:0000313" key="1">
    <source>
        <dbReference type="EMBL" id="TFK68831.1"/>
    </source>
</evidence>